<dbReference type="InterPro" id="IPR007712">
    <property type="entry name" value="RelE/ParE_toxin"/>
</dbReference>
<protein>
    <submittedName>
        <fullName evidence="2">Uncharacterized protein</fullName>
    </submittedName>
</protein>
<reference evidence="2" key="1">
    <citation type="submission" date="2020-06" db="EMBL/GenBank/DDBJ databases">
        <title>Unique genomic features of the anaerobic methanotrophic archaea.</title>
        <authorList>
            <person name="Chadwick G.L."/>
            <person name="Skennerton C.T."/>
            <person name="Laso-Perez R."/>
            <person name="Leu A.O."/>
            <person name="Speth D.R."/>
            <person name="Yu H."/>
            <person name="Morgan-Lang C."/>
            <person name="Hatzenpichler R."/>
            <person name="Goudeau D."/>
            <person name="Malmstrom R."/>
            <person name="Brazelton W.J."/>
            <person name="Woyke T."/>
            <person name="Hallam S.J."/>
            <person name="Tyson G.W."/>
            <person name="Wegener G."/>
            <person name="Boetius A."/>
            <person name="Orphan V."/>
        </authorList>
    </citation>
    <scope>NUCLEOTIDE SEQUENCE</scope>
</reference>
<dbReference type="InterPro" id="IPR035093">
    <property type="entry name" value="RelE/ParE_toxin_dom_sf"/>
</dbReference>
<sequence>MSYKVNYTAKARKDLKNLPPDVAQRIILSINGIRDDPYAHVKKIKGTKRHPLYTHRVGDYRAIMDITEDRLLIMVMETGHRSKIYQKY</sequence>
<name>A0A7G9Y8P3_9EURY</name>
<accession>A0A7G9Y8P3</accession>
<evidence type="ECO:0000313" key="2">
    <source>
        <dbReference type="EMBL" id="QNO44377.1"/>
    </source>
</evidence>
<dbReference type="EMBL" id="MT631158">
    <property type="protein sequence ID" value="QNO45868.1"/>
    <property type="molecule type" value="Genomic_DNA"/>
</dbReference>
<dbReference type="PANTHER" id="PTHR35601">
    <property type="entry name" value="TOXIN RELE"/>
    <property type="match status" value="1"/>
</dbReference>
<keyword evidence="1" id="KW-1277">Toxin-antitoxin system</keyword>
<dbReference type="AlphaFoldDB" id="A0A7G9Y8P3"/>
<dbReference type="Pfam" id="PF05016">
    <property type="entry name" value="ParE_toxin"/>
    <property type="match status" value="1"/>
</dbReference>
<dbReference type="Gene3D" id="3.30.2310.20">
    <property type="entry name" value="RelE-like"/>
    <property type="match status" value="1"/>
</dbReference>
<gene>
    <name evidence="3" type="ORF">FHFNBGNC_00004</name>
    <name evidence="2" type="ORF">NMMOIOMP_00004</name>
</gene>
<organism evidence="2">
    <name type="scientific">Candidatus Methanogaster sp. ANME-2c ERB4</name>
    <dbReference type="NCBI Taxonomy" id="2759911"/>
    <lineage>
        <taxon>Archaea</taxon>
        <taxon>Methanobacteriati</taxon>
        <taxon>Methanobacteriota</taxon>
        <taxon>Stenosarchaea group</taxon>
        <taxon>Methanomicrobia</taxon>
        <taxon>Methanosarcinales</taxon>
        <taxon>ANME-2 cluster</taxon>
        <taxon>Candidatus Methanogasteraceae</taxon>
        <taxon>Candidatus Methanogaster</taxon>
    </lineage>
</organism>
<evidence type="ECO:0000313" key="3">
    <source>
        <dbReference type="EMBL" id="QNO45868.1"/>
    </source>
</evidence>
<dbReference type="PANTHER" id="PTHR35601:SF1">
    <property type="entry name" value="TOXIN RELE"/>
    <property type="match status" value="1"/>
</dbReference>
<dbReference type="EMBL" id="MT630960">
    <property type="protein sequence ID" value="QNO44377.1"/>
    <property type="molecule type" value="Genomic_DNA"/>
</dbReference>
<evidence type="ECO:0000256" key="1">
    <source>
        <dbReference type="ARBA" id="ARBA00022649"/>
    </source>
</evidence>
<dbReference type="SUPFAM" id="SSF143011">
    <property type="entry name" value="RelE-like"/>
    <property type="match status" value="1"/>
</dbReference>
<proteinExistence type="predicted"/>